<dbReference type="Proteomes" id="UP001500058">
    <property type="component" value="Unassembled WGS sequence"/>
</dbReference>
<organism evidence="1 2">
    <name type="scientific">Streptomyces glaucosporus</name>
    <dbReference type="NCBI Taxonomy" id="284044"/>
    <lineage>
        <taxon>Bacteria</taxon>
        <taxon>Bacillati</taxon>
        <taxon>Actinomycetota</taxon>
        <taxon>Actinomycetes</taxon>
        <taxon>Kitasatosporales</taxon>
        <taxon>Streptomycetaceae</taxon>
        <taxon>Streptomyces</taxon>
    </lineage>
</organism>
<gene>
    <name evidence="1" type="ORF">GCM10010420_35820</name>
</gene>
<keyword evidence="2" id="KW-1185">Reference proteome</keyword>
<evidence type="ECO:0000313" key="1">
    <source>
        <dbReference type="EMBL" id="GAA2404989.1"/>
    </source>
</evidence>
<dbReference type="EMBL" id="BAAATJ010000016">
    <property type="protein sequence ID" value="GAA2404989.1"/>
    <property type="molecule type" value="Genomic_DNA"/>
</dbReference>
<sequence>MSVAAGNCPRVIRPARVCVDRMPAMRTLSMPSSGVARAWMQNPLRTRRTSNCSSAARHSPLRERILHELVQPDRALFHPPTP</sequence>
<name>A0ABN3IIS6_9ACTN</name>
<protein>
    <submittedName>
        <fullName evidence="1">Uncharacterized protein</fullName>
    </submittedName>
</protein>
<reference evidence="1 2" key="1">
    <citation type="journal article" date="2019" name="Int. J. Syst. Evol. Microbiol.">
        <title>The Global Catalogue of Microorganisms (GCM) 10K type strain sequencing project: providing services to taxonomists for standard genome sequencing and annotation.</title>
        <authorList>
            <consortium name="The Broad Institute Genomics Platform"/>
            <consortium name="The Broad Institute Genome Sequencing Center for Infectious Disease"/>
            <person name="Wu L."/>
            <person name="Ma J."/>
        </authorList>
    </citation>
    <scope>NUCLEOTIDE SEQUENCE [LARGE SCALE GENOMIC DNA]</scope>
    <source>
        <strain evidence="1 2">JCM 6921</strain>
    </source>
</reference>
<proteinExistence type="predicted"/>
<comment type="caution">
    <text evidence="1">The sequence shown here is derived from an EMBL/GenBank/DDBJ whole genome shotgun (WGS) entry which is preliminary data.</text>
</comment>
<evidence type="ECO:0000313" key="2">
    <source>
        <dbReference type="Proteomes" id="UP001500058"/>
    </source>
</evidence>
<accession>A0ABN3IIS6</accession>